<dbReference type="Pfam" id="PF19781">
    <property type="entry name" value="DUF6266"/>
    <property type="match status" value="1"/>
</dbReference>
<keyword evidence="2" id="KW-1185">Reference proteome</keyword>
<dbReference type="RefSeq" id="WP_109265521.1">
    <property type="nucleotide sequence ID" value="NZ_QEWP01000016.1"/>
</dbReference>
<reference evidence="1 2" key="1">
    <citation type="submission" date="2018-05" db="EMBL/GenBank/DDBJ databases">
        <title>Marinilabilia rubrum sp. nov., isolated from saltern sediment.</title>
        <authorList>
            <person name="Zhang R."/>
        </authorList>
    </citation>
    <scope>NUCLEOTIDE SEQUENCE [LARGE SCALE GENOMIC DNA]</scope>
    <source>
        <strain evidence="1 2">WTE16</strain>
    </source>
</reference>
<dbReference type="EMBL" id="QEWP01000016">
    <property type="protein sequence ID" value="PWD98311.1"/>
    <property type="molecule type" value="Genomic_DNA"/>
</dbReference>
<evidence type="ECO:0000313" key="2">
    <source>
        <dbReference type="Proteomes" id="UP000244956"/>
    </source>
</evidence>
<evidence type="ECO:0000313" key="1">
    <source>
        <dbReference type="EMBL" id="PWD98311.1"/>
    </source>
</evidence>
<dbReference type="OrthoDB" id="1122160at2"/>
<proteinExistence type="predicted"/>
<dbReference type="AlphaFoldDB" id="A0A2U2B5F3"/>
<organism evidence="1 2">
    <name type="scientific">Marinilabilia rubra</name>
    <dbReference type="NCBI Taxonomy" id="2162893"/>
    <lineage>
        <taxon>Bacteria</taxon>
        <taxon>Pseudomonadati</taxon>
        <taxon>Bacteroidota</taxon>
        <taxon>Bacteroidia</taxon>
        <taxon>Marinilabiliales</taxon>
        <taxon>Marinilabiliaceae</taxon>
        <taxon>Marinilabilia</taxon>
    </lineage>
</organism>
<dbReference type="InterPro" id="IPR046233">
    <property type="entry name" value="DUF6266"/>
</dbReference>
<accession>A0A2U2B5F3</accession>
<comment type="caution">
    <text evidence="1">The sequence shown here is derived from an EMBL/GenBank/DDBJ whole genome shotgun (WGS) entry which is preliminary data.</text>
</comment>
<name>A0A2U2B5F3_9BACT</name>
<gene>
    <name evidence="1" type="ORF">DDZ16_16155</name>
</gene>
<dbReference type="Proteomes" id="UP000244956">
    <property type="component" value="Unassembled WGS sequence"/>
</dbReference>
<protein>
    <submittedName>
        <fullName evidence="1">Uncharacterized protein</fullName>
    </submittedName>
</protein>
<sequence length="210" mass="24111">MARLKQGINGPGQGRVGNVIMYEMYGKTYLRSRPNRYKDKKSEKQLAQRQRLTLAQNLVRYLNHLIRITMKDISTGRSTYHTAVSMNLKEAIEGNYPDQFINPEKVVLSKGDLTTPETVSFKKTDEGILVEWSAENKRVGSNHPSDNLIWCMKDLELLVHGDYQITTIKRHQGKALLLTPISREPVELWIMFRSADETMISDTKWVGTID</sequence>